<gene>
    <name evidence="1" type="ORF">UFOPK4061_01087</name>
</gene>
<evidence type="ECO:0000313" key="1">
    <source>
        <dbReference type="EMBL" id="CAB5015376.1"/>
    </source>
</evidence>
<name>A0A6J7QE18_9ZZZZ</name>
<protein>
    <submittedName>
        <fullName evidence="1">Unannotated protein</fullName>
    </submittedName>
</protein>
<proteinExistence type="predicted"/>
<accession>A0A6J7QE18</accession>
<dbReference type="EMBL" id="CAFBPD010000189">
    <property type="protein sequence ID" value="CAB5015376.1"/>
    <property type="molecule type" value="Genomic_DNA"/>
</dbReference>
<reference evidence="1" key="1">
    <citation type="submission" date="2020-05" db="EMBL/GenBank/DDBJ databases">
        <authorList>
            <person name="Chiriac C."/>
            <person name="Salcher M."/>
            <person name="Ghai R."/>
            <person name="Kavagutti S V."/>
        </authorList>
    </citation>
    <scope>NUCLEOTIDE SEQUENCE</scope>
</reference>
<dbReference type="AlphaFoldDB" id="A0A6J7QE18"/>
<sequence length="162" mass="17105">MPTSIRPVNSSTAQFSWKRCSSAYNQTVATVGGTRTASAPVAPVVLRTLPGFNSATFIGLGSIQFIYSDLGIGNRPNERLALQQSATQLCTGTNAWEKMLTAYGDDSSAFVETLCSTSTYTYEFIFGASGVGANPLRFATGEAGLPRAPAWTSGYAITVLDP</sequence>
<organism evidence="1">
    <name type="scientific">freshwater metagenome</name>
    <dbReference type="NCBI Taxonomy" id="449393"/>
    <lineage>
        <taxon>unclassified sequences</taxon>
        <taxon>metagenomes</taxon>
        <taxon>ecological metagenomes</taxon>
    </lineage>
</organism>